<feature type="region of interest" description="Disordered" evidence="1">
    <location>
        <begin position="1"/>
        <end position="20"/>
    </location>
</feature>
<evidence type="ECO:0000313" key="2">
    <source>
        <dbReference type="EMBL" id="XBH16429.1"/>
    </source>
</evidence>
<accession>A0AAU7DF49</accession>
<dbReference type="AlphaFoldDB" id="A0AAU7DF49"/>
<evidence type="ECO:0008006" key="3">
    <source>
        <dbReference type="Google" id="ProtNLM"/>
    </source>
</evidence>
<protein>
    <recommendedName>
        <fullName evidence="3">DUF1508 domain-containing protein</fullName>
    </recommendedName>
</protein>
<dbReference type="RefSeq" id="WP_348261658.1">
    <property type="nucleotide sequence ID" value="NZ_CP121196.1"/>
</dbReference>
<sequence length="65" mass="7243">MNTDKHPAPGPTIKKDNGKWTFHVFPDGNEREAGQFETESAARDARVRVLLQWGSNGKKYASVCP</sequence>
<proteinExistence type="predicted"/>
<feature type="compositionally biased region" description="Basic and acidic residues" evidence="1">
    <location>
        <begin position="1"/>
        <end position="18"/>
    </location>
</feature>
<reference evidence="2" key="1">
    <citation type="submission" date="2023-03" db="EMBL/GenBank/DDBJ databases">
        <title>Edaphobacter sp.</title>
        <authorList>
            <person name="Huber K.J."/>
            <person name="Papendorf J."/>
            <person name="Pilke C."/>
            <person name="Bunk B."/>
            <person name="Sproeer C."/>
            <person name="Pester M."/>
        </authorList>
    </citation>
    <scope>NUCLEOTIDE SEQUENCE</scope>
    <source>
        <strain evidence="2">DSM 110680</strain>
    </source>
</reference>
<evidence type="ECO:0000256" key="1">
    <source>
        <dbReference type="SAM" id="MobiDB-lite"/>
    </source>
</evidence>
<gene>
    <name evidence="2" type="ORF">P8935_17880</name>
</gene>
<dbReference type="EMBL" id="CP121196">
    <property type="protein sequence ID" value="XBH16429.1"/>
    <property type="molecule type" value="Genomic_DNA"/>
</dbReference>
<name>A0AAU7DF49_9BACT</name>
<organism evidence="2">
    <name type="scientific">Telmatobacter sp. DSM 110680</name>
    <dbReference type="NCBI Taxonomy" id="3036704"/>
    <lineage>
        <taxon>Bacteria</taxon>
        <taxon>Pseudomonadati</taxon>
        <taxon>Acidobacteriota</taxon>
        <taxon>Terriglobia</taxon>
        <taxon>Terriglobales</taxon>
        <taxon>Acidobacteriaceae</taxon>
        <taxon>Telmatobacter</taxon>
    </lineage>
</organism>